<dbReference type="GO" id="GO:0022857">
    <property type="term" value="F:transmembrane transporter activity"/>
    <property type="evidence" value="ECO:0007669"/>
    <property type="project" value="InterPro"/>
</dbReference>
<dbReference type="InterPro" id="IPR020846">
    <property type="entry name" value="MFS_dom"/>
</dbReference>
<feature type="transmembrane region" description="Helical" evidence="6">
    <location>
        <begin position="254"/>
        <end position="278"/>
    </location>
</feature>
<dbReference type="CDD" id="cd06173">
    <property type="entry name" value="MFS_MefA_like"/>
    <property type="match status" value="1"/>
</dbReference>
<feature type="transmembrane region" description="Helical" evidence="6">
    <location>
        <begin position="55"/>
        <end position="74"/>
    </location>
</feature>
<name>A0AB39S8H8_9ACTN</name>
<dbReference type="InterPro" id="IPR022324">
    <property type="entry name" value="Bacilysin_exporter_BacE_put"/>
</dbReference>
<comment type="subcellular location">
    <subcellularLocation>
        <location evidence="1">Cell membrane</location>
        <topology evidence="1">Multi-pass membrane protein</topology>
    </subcellularLocation>
</comment>
<evidence type="ECO:0000256" key="3">
    <source>
        <dbReference type="ARBA" id="ARBA00022692"/>
    </source>
</evidence>
<feature type="transmembrane region" description="Helical" evidence="6">
    <location>
        <begin position="349"/>
        <end position="373"/>
    </location>
</feature>
<keyword evidence="4 6" id="KW-1133">Transmembrane helix</keyword>
<dbReference type="PANTHER" id="PTHR23513:SF6">
    <property type="entry name" value="MAJOR FACILITATOR SUPERFAMILY ASSOCIATED DOMAIN-CONTAINING PROTEIN"/>
    <property type="match status" value="1"/>
</dbReference>
<keyword evidence="2" id="KW-1003">Cell membrane</keyword>
<feature type="transmembrane region" description="Helical" evidence="6">
    <location>
        <begin position="225"/>
        <end position="248"/>
    </location>
</feature>
<evidence type="ECO:0000256" key="1">
    <source>
        <dbReference type="ARBA" id="ARBA00004651"/>
    </source>
</evidence>
<dbReference type="PROSITE" id="PS50850">
    <property type="entry name" value="MFS"/>
    <property type="match status" value="1"/>
</dbReference>
<feature type="transmembrane region" description="Helical" evidence="6">
    <location>
        <begin position="290"/>
        <end position="309"/>
    </location>
</feature>
<evidence type="ECO:0000256" key="4">
    <source>
        <dbReference type="ARBA" id="ARBA00022989"/>
    </source>
</evidence>
<feature type="transmembrane region" description="Helical" evidence="6">
    <location>
        <begin position="107"/>
        <end position="134"/>
    </location>
</feature>
<feature type="transmembrane region" description="Helical" evidence="6">
    <location>
        <begin position="379"/>
        <end position="397"/>
    </location>
</feature>
<evidence type="ECO:0000256" key="2">
    <source>
        <dbReference type="ARBA" id="ARBA00022475"/>
    </source>
</evidence>
<proteinExistence type="predicted"/>
<evidence type="ECO:0000256" key="6">
    <source>
        <dbReference type="SAM" id="Phobius"/>
    </source>
</evidence>
<evidence type="ECO:0000313" key="8">
    <source>
        <dbReference type="EMBL" id="XDQ62030.1"/>
    </source>
</evidence>
<dbReference type="SUPFAM" id="SSF103473">
    <property type="entry name" value="MFS general substrate transporter"/>
    <property type="match status" value="1"/>
</dbReference>
<feature type="transmembrane region" description="Helical" evidence="6">
    <location>
        <begin position="315"/>
        <end position="337"/>
    </location>
</feature>
<dbReference type="GO" id="GO:0005886">
    <property type="term" value="C:plasma membrane"/>
    <property type="evidence" value="ECO:0007669"/>
    <property type="project" value="UniProtKB-SubCell"/>
</dbReference>
<dbReference type="InterPro" id="IPR036259">
    <property type="entry name" value="MFS_trans_sf"/>
</dbReference>
<sequence>MRTESETPAARKPGKRDVRLWIAGTSVSLFGDAALWIALGVWMKDLTGSNGMAGLAFAAYVVPRLGAPFLGLVVDRFRRRPLIALLNFVLAGWVCLAFLVHDEQQAWLLYLVLFGIGLGVGMHNAAGSALLTNLVHADDLGRTNALLRTVQEAGMLAAPAIGSLLYVSFGPRLVAGVEVVTFLICAFSVLAVRVDEPAPKPPEGTLPQELLAGMRHLARTPRLRAVSIAMGGGLLGFGFIETVIYAVADQGLHRSAAFVGVLTVAKGIGSVLGGLAGMRVLKRVGPGREGLLTVCGLSMMALGCAILVLPGIVAALAGVFTMGLGTPGAVVGLYTSVQRNSPANLQGRVASVASMLATAPQVLSVATGAALIATVDYRILLVVMVALIGTSACYLALRVRGFEHAEQARPATAGVAEPAAAAD</sequence>
<dbReference type="PANTHER" id="PTHR23513">
    <property type="entry name" value="INTEGRAL MEMBRANE EFFLUX PROTEIN-RELATED"/>
    <property type="match status" value="1"/>
</dbReference>
<feature type="transmembrane region" description="Helical" evidence="6">
    <location>
        <begin position="81"/>
        <end position="101"/>
    </location>
</feature>
<keyword evidence="5 6" id="KW-0472">Membrane</keyword>
<reference evidence="8" key="1">
    <citation type="submission" date="2024-07" db="EMBL/GenBank/DDBJ databases">
        <authorList>
            <person name="Yu S.T."/>
        </authorList>
    </citation>
    <scope>NUCLEOTIDE SEQUENCE</scope>
    <source>
        <strain evidence="8">R35</strain>
    </source>
</reference>
<dbReference type="InterPro" id="IPR011701">
    <property type="entry name" value="MFS"/>
</dbReference>
<gene>
    <name evidence="8" type="ORF">AB5J50_15085</name>
</gene>
<dbReference type="Pfam" id="PF07690">
    <property type="entry name" value="MFS_1"/>
    <property type="match status" value="1"/>
</dbReference>
<keyword evidence="3 6" id="KW-0812">Transmembrane</keyword>
<protein>
    <submittedName>
        <fullName evidence="8">MFS transporter</fullName>
    </submittedName>
</protein>
<dbReference type="PRINTS" id="PR01988">
    <property type="entry name" value="EXPORTERBACE"/>
</dbReference>
<dbReference type="Gene3D" id="1.20.1250.20">
    <property type="entry name" value="MFS general substrate transporter like domains"/>
    <property type="match status" value="1"/>
</dbReference>
<feature type="domain" description="Major facilitator superfamily (MFS) profile" evidence="7">
    <location>
        <begin position="17"/>
        <end position="401"/>
    </location>
</feature>
<dbReference type="EMBL" id="CP163440">
    <property type="protein sequence ID" value="XDQ62030.1"/>
    <property type="molecule type" value="Genomic_DNA"/>
</dbReference>
<dbReference type="AlphaFoldDB" id="A0AB39S8H8"/>
<evidence type="ECO:0000259" key="7">
    <source>
        <dbReference type="PROSITE" id="PS50850"/>
    </source>
</evidence>
<dbReference type="RefSeq" id="WP_369258319.1">
    <property type="nucleotide sequence ID" value="NZ_CP163440.1"/>
</dbReference>
<feature type="transmembrane region" description="Helical" evidence="6">
    <location>
        <begin position="20"/>
        <end position="43"/>
    </location>
</feature>
<accession>A0AB39S8H8</accession>
<evidence type="ECO:0000256" key="5">
    <source>
        <dbReference type="ARBA" id="ARBA00023136"/>
    </source>
</evidence>
<organism evidence="8">
    <name type="scientific">Streptomyces sp. R35</name>
    <dbReference type="NCBI Taxonomy" id="3238630"/>
    <lineage>
        <taxon>Bacteria</taxon>
        <taxon>Bacillati</taxon>
        <taxon>Actinomycetota</taxon>
        <taxon>Actinomycetes</taxon>
        <taxon>Kitasatosporales</taxon>
        <taxon>Streptomycetaceae</taxon>
        <taxon>Streptomyces</taxon>
    </lineage>
</organism>